<dbReference type="GO" id="GO:0005886">
    <property type="term" value="C:plasma membrane"/>
    <property type="evidence" value="ECO:0007669"/>
    <property type="project" value="UniProtKB-SubCell"/>
</dbReference>
<keyword evidence="9" id="KW-1015">Disulfide bond</keyword>
<keyword evidence="8" id="KW-0472">Membrane</keyword>
<feature type="region of interest" description="Disordered" evidence="11">
    <location>
        <begin position="540"/>
        <end position="793"/>
    </location>
</feature>
<feature type="region of interest" description="Disordered" evidence="11">
    <location>
        <begin position="282"/>
        <end position="316"/>
    </location>
</feature>
<keyword evidence="7" id="KW-0446">Lipid-binding</keyword>
<evidence type="ECO:0000256" key="2">
    <source>
        <dbReference type="ARBA" id="ARBA00010929"/>
    </source>
</evidence>
<dbReference type="EMBL" id="KQ414667">
    <property type="protein sequence ID" value="KOC64660.1"/>
    <property type="molecule type" value="Genomic_DNA"/>
</dbReference>
<feature type="compositionally biased region" description="Polar residues" evidence="11">
    <location>
        <begin position="547"/>
        <end position="583"/>
    </location>
</feature>
<protein>
    <recommendedName>
        <fullName evidence="12">Generative cell specific-1/HAP2 domain-containing protein</fullName>
    </recommendedName>
</protein>
<evidence type="ECO:0000256" key="9">
    <source>
        <dbReference type="ARBA" id="ARBA00023157"/>
    </source>
</evidence>
<feature type="compositionally biased region" description="Basic and acidic residues" evidence="11">
    <location>
        <begin position="1350"/>
        <end position="1365"/>
    </location>
</feature>
<evidence type="ECO:0000256" key="1">
    <source>
        <dbReference type="ARBA" id="ARBA00004251"/>
    </source>
</evidence>
<feature type="compositionally biased region" description="Basic and acidic residues" evidence="11">
    <location>
        <begin position="460"/>
        <end position="480"/>
    </location>
</feature>
<feature type="compositionally biased region" description="Basic and acidic residues" evidence="11">
    <location>
        <begin position="294"/>
        <end position="311"/>
    </location>
</feature>
<evidence type="ECO:0000259" key="12">
    <source>
        <dbReference type="Pfam" id="PF10699"/>
    </source>
</evidence>
<evidence type="ECO:0000256" key="8">
    <source>
        <dbReference type="ARBA" id="ARBA00023136"/>
    </source>
</evidence>
<name>A0A0L7R1B3_9HYME</name>
<evidence type="ECO:0000256" key="4">
    <source>
        <dbReference type="ARBA" id="ARBA00022692"/>
    </source>
</evidence>
<sequence>MSTTTRSPYVSEFDYVPRFHPSRNPDCASRFLRDRRFHEDLAGWDRPSIEIRAVLSGCSRFEEKTIGEDFHVRRKRRYEDLNRISNCTRKIVISMRFNNIGKTEIQEKFVVIDHVLDPSTKRKIALQSPYVIKVRQEPILQMYGLKFQSVVNAEAKEEVINNRNRNFEGCFADSDKPTCGQSFVRGEPVPFSQGFCCSCDSGANGGQRNESSRAKSNYKAATNSPGNRLQTGDVSSDDNSMARRQPEGNEIQSEKKPNVSHVNLTCDRTIRTDISLFESVRDGNRQSKLSNEISSKETCLEKEKENREKSQESGNSVSSNFVKMNVINREKYGKKQTDRWWTSSSSLSPEVAAGRTPSGDETASNVDVGQDRASVRKTGCLLAVERIRNPANEPNSKNAGSVAKNEICVKKIGRNRCGIAPNGRIGSNRGFHSIDSIADVKKVCRVSADRGIRWKNQLSRSEDPFRSTKHEYGGKLTEERRRKKVSNGNDVKGTRRREHGERWPESLHGNKGAPPVKSAKKRDKVFLVPVTIDSQAIRPPMHLNEPLKNSSTGVSNGNRSPFGRTGSSVGNLNGVMENTSQSGEIIGGTFNEKHGADVPSRGYAESNGNEQGKSSRAATLNEARRKKGFRGGTSRKNDLSANREMIKNYTPQKRTLKDVSYRKREQRGGERRKRHGVVACHGGSKKNFRRTRRHLRRRKNSLSRRRSRRFDRKHGGGRGKRSKKLGEDKGPNQNPGHDVQVYIDNSKTLGERMSEKSRSSKLAHGENAETGKGGRVDGKDGDSIWRNEANRQDNVDKQIEEKFSRISDALKEDTIGSKAIMDDKRMDTADVNPVNEKEESSNDVAEVQNKLEQLDTAPSYRRGEENRKANGNEVTAAIKINENIDDVDGKLPSYQAGVLDVNQGGYTNSRDEGKYEQVLSNSRENKPFDLGELLDEYKTSTSSYDLVISPTMGSFENKEENQVTSNIFTPENIDKMQFSAQSTTDVGQLTRAVIVVDFFKIATDSLTTFTDAPESTGTQPKLTDRLGGLKKNIEQAFMQLKPVSRTTGITESTTMMLMELTTKNSTTEATTSAETTKITGQGFRVSIRPTESATQASGGGAEIHHEVIIDGLTFPDETPKSIPQTRSFLSPNSISGNSRTSKVKRKSRMSDRRRKKRRTTPSMIKKQDSKLLGSLRRGVPGDYEGRKRSTRSDSAIKFSLEAGNVNVVKQRVGEGCSFSREQSNYLQLRVDDPKEAEESAADKSALRKYERLRLDEARARNGNQYDSDNAKKSRNSISDIKWMRHPWFVTTEVSEYTVKPERNFNHASPFKSSTSKSKKTKNEAIFGESSSSLTTDGVQGRILPPCTRSAGDRSIGDRERKKVICEAETNPGGRRRLLSVQRLKDGKNGERRSRKTIS</sequence>
<keyword evidence="10" id="KW-0278">Fertilization</keyword>
<feature type="compositionally biased region" description="Basic residues" evidence="11">
    <location>
        <begin position="683"/>
        <end position="723"/>
    </location>
</feature>
<keyword evidence="4" id="KW-0812">Transmembrane</keyword>
<evidence type="ECO:0000256" key="7">
    <source>
        <dbReference type="ARBA" id="ARBA00023121"/>
    </source>
</evidence>
<feature type="compositionally biased region" description="Basic residues" evidence="11">
    <location>
        <begin position="1141"/>
        <end position="1159"/>
    </location>
</feature>
<evidence type="ECO:0000256" key="3">
    <source>
        <dbReference type="ARBA" id="ARBA00022475"/>
    </source>
</evidence>
<feature type="compositionally biased region" description="Polar residues" evidence="11">
    <location>
        <begin position="339"/>
        <end position="348"/>
    </location>
</feature>
<dbReference type="InterPro" id="IPR040326">
    <property type="entry name" value="HAP2/GCS1"/>
</dbReference>
<feature type="region of interest" description="Disordered" evidence="11">
    <location>
        <begin position="335"/>
        <end position="370"/>
    </location>
</feature>
<proteinExistence type="inferred from homology"/>
<feature type="region of interest" description="Disordered" evidence="11">
    <location>
        <begin position="460"/>
        <end position="521"/>
    </location>
</feature>
<gene>
    <name evidence="13" type="ORF">WH47_00163</name>
</gene>
<evidence type="ECO:0000256" key="10">
    <source>
        <dbReference type="ARBA" id="ARBA00023279"/>
    </source>
</evidence>
<feature type="compositionally biased region" description="Basic and acidic residues" evidence="11">
    <location>
        <begin position="749"/>
        <end position="793"/>
    </location>
</feature>
<feature type="compositionally biased region" description="Basic and acidic residues" evidence="11">
    <location>
        <begin position="1382"/>
        <end position="1391"/>
    </location>
</feature>
<feature type="region of interest" description="Disordered" evidence="11">
    <location>
        <begin position="206"/>
        <end position="262"/>
    </location>
</feature>
<feature type="domain" description="Generative cell specific-1/HAP2" evidence="12">
    <location>
        <begin position="86"/>
        <end position="220"/>
    </location>
</feature>
<feature type="compositionally biased region" description="Polar residues" evidence="11">
    <location>
        <begin position="606"/>
        <end position="618"/>
    </location>
</feature>
<evidence type="ECO:0000256" key="11">
    <source>
        <dbReference type="SAM" id="MobiDB-lite"/>
    </source>
</evidence>
<feature type="compositionally biased region" description="Basic and acidic residues" evidence="11">
    <location>
        <begin position="655"/>
        <end position="669"/>
    </location>
</feature>
<dbReference type="GO" id="GO:0008289">
    <property type="term" value="F:lipid binding"/>
    <property type="evidence" value="ECO:0007669"/>
    <property type="project" value="UniProtKB-KW"/>
</dbReference>
<dbReference type="Proteomes" id="UP000053825">
    <property type="component" value="Unassembled WGS sequence"/>
</dbReference>
<evidence type="ECO:0000313" key="14">
    <source>
        <dbReference type="Proteomes" id="UP000053825"/>
    </source>
</evidence>
<evidence type="ECO:0000256" key="5">
    <source>
        <dbReference type="ARBA" id="ARBA00022729"/>
    </source>
</evidence>
<feature type="compositionally biased region" description="Basic and acidic residues" evidence="11">
    <location>
        <begin position="240"/>
        <end position="257"/>
    </location>
</feature>
<feature type="compositionally biased region" description="Polar residues" evidence="11">
    <location>
        <begin position="1121"/>
        <end position="1140"/>
    </location>
</feature>
<dbReference type="PANTHER" id="PTHR31764">
    <property type="entry name" value="PROTEIN HAPLESS 2"/>
    <property type="match status" value="1"/>
</dbReference>
<keyword evidence="5" id="KW-0732">Signal</keyword>
<evidence type="ECO:0000256" key="6">
    <source>
        <dbReference type="ARBA" id="ARBA00022989"/>
    </source>
</evidence>
<dbReference type="Pfam" id="PF10699">
    <property type="entry name" value="HAP2-GCS1"/>
    <property type="match status" value="1"/>
</dbReference>
<reference evidence="13 14" key="1">
    <citation type="submission" date="2015-07" db="EMBL/GenBank/DDBJ databases">
        <title>The genome of Habropoda laboriosa.</title>
        <authorList>
            <person name="Pan H."/>
            <person name="Kapheim K."/>
        </authorList>
    </citation>
    <scope>NUCLEOTIDE SEQUENCE [LARGE SCALE GENOMIC DNA]</scope>
    <source>
        <strain evidence="13">0110345459</strain>
    </source>
</reference>
<feature type="region of interest" description="Disordered" evidence="11">
    <location>
        <begin position="1114"/>
        <end position="1164"/>
    </location>
</feature>
<comment type="subcellular location">
    <subcellularLocation>
        <location evidence="1">Cell membrane</location>
        <topology evidence="1">Single-pass type I membrane protein</topology>
    </subcellularLocation>
</comment>
<evidence type="ECO:0000313" key="13">
    <source>
        <dbReference type="EMBL" id="KOC64660.1"/>
    </source>
</evidence>
<dbReference type="GO" id="GO:0007338">
    <property type="term" value="P:single fertilization"/>
    <property type="evidence" value="ECO:0007669"/>
    <property type="project" value="UniProtKB-KW"/>
</dbReference>
<keyword evidence="6" id="KW-1133">Transmembrane helix</keyword>
<dbReference type="PANTHER" id="PTHR31764:SF0">
    <property type="entry name" value="GENERATIVE CELL SPECIFIC-1_HAP2 DOMAIN-CONTAINING PROTEIN"/>
    <property type="match status" value="1"/>
</dbReference>
<dbReference type="STRING" id="597456.A0A0L7R1B3"/>
<feature type="compositionally biased region" description="Polar residues" evidence="11">
    <location>
        <begin position="219"/>
        <end position="239"/>
    </location>
</feature>
<accession>A0A0L7R1B3</accession>
<dbReference type="InterPro" id="IPR018928">
    <property type="entry name" value="HAP2/GCS1_dom"/>
</dbReference>
<keyword evidence="3" id="KW-1003">Cell membrane</keyword>
<keyword evidence="14" id="KW-1185">Reference proteome</keyword>
<organism evidence="13 14">
    <name type="scientific">Habropoda laboriosa</name>
    <dbReference type="NCBI Taxonomy" id="597456"/>
    <lineage>
        <taxon>Eukaryota</taxon>
        <taxon>Metazoa</taxon>
        <taxon>Ecdysozoa</taxon>
        <taxon>Arthropoda</taxon>
        <taxon>Hexapoda</taxon>
        <taxon>Insecta</taxon>
        <taxon>Pterygota</taxon>
        <taxon>Neoptera</taxon>
        <taxon>Endopterygota</taxon>
        <taxon>Hymenoptera</taxon>
        <taxon>Apocrita</taxon>
        <taxon>Aculeata</taxon>
        <taxon>Apoidea</taxon>
        <taxon>Anthophila</taxon>
        <taxon>Apidae</taxon>
        <taxon>Habropoda</taxon>
    </lineage>
</organism>
<feature type="compositionally biased region" description="Polar residues" evidence="11">
    <location>
        <begin position="1328"/>
        <end position="1337"/>
    </location>
</feature>
<comment type="similarity">
    <text evidence="2">Belongs to the HAP2/GCS1 family.</text>
</comment>
<feature type="region of interest" description="Disordered" evidence="11">
    <location>
        <begin position="1303"/>
        <end position="1398"/>
    </location>
</feature>